<dbReference type="KEGG" id="srd:SD10_20930"/>
<evidence type="ECO:0000256" key="1">
    <source>
        <dbReference type="ARBA" id="ARBA00006739"/>
    </source>
</evidence>
<keyword evidence="6" id="KW-1185">Reference proteome</keyword>
<dbReference type="PANTHER" id="PTHR43179">
    <property type="entry name" value="RHAMNOSYLTRANSFERASE WBBL"/>
    <property type="match status" value="1"/>
</dbReference>
<evidence type="ECO:0000313" key="6">
    <source>
        <dbReference type="Proteomes" id="UP000033054"/>
    </source>
</evidence>
<dbReference type="Pfam" id="PF00535">
    <property type="entry name" value="Glycos_transf_2"/>
    <property type="match status" value="1"/>
</dbReference>
<evidence type="ECO:0000313" key="5">
    <source>
        <dbReference type="EMBL" id="AKD56997.1"/>
    </source>
</evidence>
<evidence type="ECO:0000256" key="2">
    <source>
        <dbReference type="ARBA" id="ARBA00022676"/>
    </source>
</evidence>
<dbReference type="GO" id="GO:0016757">
    <property type="term" value="F:glycosyltransferase activity"/>
    <property type="evidence" value="ECO:0007669"/>
    <property type="project" value="UniProtKB-KW"/>
</dbReference>
<dbReference type="SUPFAM" id="SSF53448">
    <property type="entry name" value="Nucleotide-diphospho-sugar transferases"/>
    <property type="match status" value="1"/>
</dbReference>
<feature type="domain" description="Glycosyltransferase 2-like" evidence="4">
    <location>
        <begin position="4"/>
        <end position="107"/>
    </location>
</feature>
<reference evidence="5 6" key="1">
    <citation type="journal article" date="2014" name="Curr. Microbiol.">
        <title>Spirosoma radiotolerans sp. nov., a gamma-radiation-resistant bacterium isolated from gamma ray-irradiated soil.</title>
        <authorList>
            <person name="Lee J.J."/>
            <person name="Srinivasan S."/>
            <person name="Lim S."/>
            <person name="Joe M."/>
            <person name="Im S."/>
            <person name="Bae S.I."/>
            <person name="Park K.R."/>
            <person name="Han J.H."/>
            <person name="Park S.H."/>
            <person name="Joo B.M."/>
            <person name="Park S.J."/>
            <person name="Kim M.K."/>
        </authorList>
    </citation>
    <scope>NUCLEOTIDE SEQUENCE [LARGE SCALE GENOMIC DNA]</scope>
    <source>
        <strain evidence="5 6">DG5A</strain>
    </source>
</reference>
<organism evidence="5 6">
    <name type="scientific">Spirosoma radiotolerans</name>
    <dbReference type="NCBI Taxonomy" id="1379870"/>
    <lineage>
        <taxon>Bacteria</taxon>
        <taxon>Pseudomonadati</taxon>
        <taxon>Bacteroidota</taxon>
        <taxon>Cytophagia</taxon>
        <taxon>Cytophagales</taxon>
        <taxon>Cytophagaceae</taxon>
        <taxon>Spirosoma</taxon>
    </lineage>
</organism>
<evidence type="ECO:0000256" key="3">
    <source>
        <dbReference type="ARBA" id="ARBA00022679"/>
    </source>
</evidence>
<dbReference type="AlphaFoldDB" id="A0A0E3V8R9"/>
<dbReference type="EMBL" id="CP010429">
    <property type="protein sequence ID" value="AKD56997.1"/>
    <property type="molecule type" value="Genomic_DNA"/>
</dbReference>
<proteinExistence type="inferred from homology"/>
<dbReference type="PATRIC" id="fig|1379870.5.peg.4514"/>
<dbReference type="InterPro" id="IPR001173">
    <property type="entry name" value="Glyco_trans_2-like"/>
</dbReference>
<dbReference type="CDD" id="cd00761">
    <property type="entry name" value="Glyco_tranf_GTA_type"/>
    <property type="match status" value="1"/>
</dbReference>
<dbReference type="InterPro" id="IPR029044">
    <property type="entry name" value="Nucleotide-diphossugar_trans"/>
</dbReference>
<dbReference type="Gene3D" id="3.90.550.10">
    <property type="entry name" value="Spore Coat Polysaccharide Biosynthesis Protein SpsA, Chain A"/>
    <property type="match status" value="1"/>
</dbReference>
<dbReference type="PANTHER" id="PTHR43179:SF12">
    <property type="entry name" value="GALACTOFURANOSYLTRANSFERASE GLFT2"/>
    <property type="match status" value="1"/>
</dbReference>
<gene>
    <name evidence="5" type="ORF">SD10_20930</name>
</gene>
<evidence type="ECO:0000259" key="4">
    <source>
        <dbReference type="Pfam" id="PF00535"/>
    </source>
</evidence>
<sequence length="396" mass="45752">MTFSVLIGVKNNLVYTQFFYHQTRLLYPTVEIVFVSFNSTDGTHQWLNSLQDDQVKYHYENRERTLSDTYNKCIQLATSDYVIFAHNDMVLAPGFVEQLAALQTDQRVLFYTTVEPPIFADDPRPGKIVRDFGADVNAFQRDNFFQFARAEQQRNEQAGQTAIPASKGIFFLAASRTLLLEIGGLDPLFNPMFCEDDDLLLRLSLKGLEMVSALNALCYHFVSKTSRFSDEYVHRTQQIERQSNRNFIRKWGFRNSAGIPIKYDIGLVLTNATTAALRELEPWASTIYTDLNPESYIRDEQPYTAIDLTGKIKPLKAERTNGVLVSLDARKADAAQLEQVAFLPEVIHRRITKPQPLLKQLWYRLFPIFTWRGYRIRIIDPTTHEMRLIHKDLTYA</sequence>
<keyword evidence="3" id="KW-0808">Transferase</keyword>
<accession>A0A0E3V8R9</accession>
<dbReference type="HOGENOM" id="CLU_696196_0_0_10"/>
<dbReference type="STRING" id="1379870.SD10_20930"/>
<name>A0A0E3V8R9_9BACT</name>
<dbReference type="OrthoDB" id="8936324at2"/>
<dbReference type="Proteomes" id="UP000033054">
    <property type="component" value="Chromosome"/>
</dbReference>
<keyword evidence="2" id="KW-0328">Glycosyltransferase</keyword>
<protein>
    <recommendedName>
        <fullName evidence="4">Glycosyltransferase 2-like domain-containing protein</fullName>
    </recommendedName>
</protein>
<comment type="similarity">
    <text evidence="1">Belongs to the glycosyltransferase 2 family.</text>
</comment>